<sequence>MSALLLPISLFIKNFIELPISYLRELPIYFYLLLIIISIIIGTKIKLKRLFNTKVFIFIAIVLGFQLLAMLISYGYIGNDSLNINPIKQFIKLCIFLTCIFIHYFAVKYFINNMQDIRGFIRGNIISLFIILAISYIQLLYVIFPGLFDGLVSIIGLFEHRFDRSWYDNGSYVQTMGRINGLNPEAGYLAAQLLIVFVPFILASIKNKVNIFSSSKKYKPTFFYILLTSIVIILFFAKTTTGLVAILMIFAFFWMSLPWKRKVTTAIMFVFLGSIGIVYCLSNTYMMEILNENLFNKAQSGSAMNRSGGTIGLIIIWLKHLITGIGWDYHNFYLFENVPLWSTGNWEYHNVYVPENFYPILSIFFGWLAEFGTVCMIFIILYLNKLLKDYRLLSKQAISINHENCQLIIAIKDAAHFFVYFYIIISFLSFGWSESCYLIMFFFFIVVRQLLKDELSKESNLIEYKNYCSNT</sequence>
<accession>A0A927CTL3</accession>
<reference evidence="2" key="1">
    <citation type="submission" date="2020-09" db="EMBL/GenBank/DDBJ databases">
        <title>Bacillus faecalis sp. nov., a moderately halophilic bacterium isolated from cow faeces.</title>
        <authorList>
            <person name="Jiang L."/>
            <person name="Lee J."/>
        </authorList>
    </citation>
    <scope>NUCLEOTIDE SEQUENCE</scope>
    <source>
        <strain evidence="2">AGMB 02131</strain>
    </source>
</reference>
<feature type="transmembrane region" description="Helical" evidence="1">
    <location>
        <begin position="55"/>
        <end position="77"/>
    </location>
</feature>
<feature type="transmembrane region" description="Helical" evidence="1">
    <location>
        <begin position="123"/>
        <end position="144"/>
    </location>
</feature>
<evidence type="ECO:0008006" key="4">
    <source>
        <dbReference type="Google" id="ProtNLM"/>
    </source>
</evidence>
<feature type="transmembrane region" description="Helical" evidence="1">
    <location>
        <begin position="89"/>
        <end position="111"/>
    </location>
</feature>
<dbReference type="AlphaFoldDB" id="A0A927CTL3"/>
<proteinExistence type="predicted"/>
<comment type="caution">
    <text evidence="2">The sequence shown here is derived from an EMBL/GenBank/DDBJ whole genome shotgun (WGS) entry which is preliminary data.</text>
</comment>
<dbReference type="PANTHER" id="PTHR37422:SF13">
    <property type="entry name" value="LIPOPOLYSACCHARIDE BIOSYNTHESIS PROTEIN PA4999-RELATED"/>
    <property type="match status" value="1"/>
</dbReference>
<feature type="transmembrane region" description="Helical" evidence="1">
    <location>
        <begin position="266"/>
        <end position="286"/>
    </location>
</feature>
<name>A0A927CTL3_9BACI</name>
<keyword evidence="1" id="KW-0812">Transmembrane</keyword>
<evidence type="ECO:0000313" key="2">
    <source>
        <dbReference type="EMBL" id="MBD3107612.1"/>
    </source>
</evidence>
<keyword evidence="1" id="KW-1133">Transmembrane helix</keyword>
<evidence type="ECO:0000313" key="3">
    <source>
        <dbReference type="Proteomes" id="UP000602076"/>
    </source>
</evidence>
<feature type="transmembrane region" description="Helical" evidence="1">
    <location>
        <begin position="307"/>
        <end position="327"/>
    </location>
</feature>
<dbReference type="EMBL" id="JACXSI010000008">
    <property type="protein sequence ID" value="MBD3107612.1"/>
    <property type="molecule type" value="Genomic_DNA"/>
</dbReference>
<protein>
    <recommendedName>
        <fullName evidence="4">O-antigen ligase domain-containing protein</fullName>
    </recommendedName>
</protein>
<feature type="transmembrane region" description="Helical" evidence="1">
    <location>
        <begin position="186"/>
        <end position="203"/>
    </location>
</feature>
<feature type="transmembrane region" description="Helical" evidence="1">
    <location>
        <begin position="223"/>
        <end position="254"/>
    </location>
</feature>
<feature type="transmembrane region" description="Helical" evidence="1">
    <location>
        <begin position="357"/>
        <end position="383"/>
    </location>
</feature>
<feature type="transmembrane region" description="Helical" evidence="1">
    <location>
        <begin position="431"/>
        <end position="451"/>
    </location>
</feature>
<dbReference type="Proteomes" id="UP000602076">
    <property type="component" value="Unassembled WGS sequence"/>
</dbReference>
<gene>
    <name evidence="2" type="ORF">IEO70_04465</name>
</gene>
<keyword evidence="1" id="KW-0472">Membrane</keyword>
<organism evidence="2 3">
    <name type="scientific">Peribacillus faecalis</name>
    <dbReference type="NCBI Taxonomy" id="2772559"/>
    <lineage>
        <taxon>Bacteria</taxon>
        <taxon>Bacillati</taxon>
        <taxon>Bacillota</taxon>
        <taxon>Bacilli</taxon>
        <taxon>Bacillales</taxon>
        <taxon>Bacillaceae</taxon>
        <taxon>Peribacillus</taxon>
    </lineage>
</organism>
<keyword evidence="3" id="KW-1185">Reference proteome</keyword>
<dbReference type="RefSeq" id="WP_190997158.1">
    <property type="nucleotide sequence ID" value="NZ_JACXSI010000008.1"/>
</dbReference>
<dbReference type="PANTHER" id="PTHR37422">
    <property type="entry name" value="TEICHURONIC ACID BIOSYNTHESIS PROTEIN TUAE"/>
    <property type="match status" value="1"/>
</dbReference>
<feature type="transmembrane region" description="Helical" evidence="1">
    <location>
        <begin position="26"/>
        <end position="43"/>
    </location>
</feature>
<evidence type="ECO:0000256" key="1">
    <source>
        <dbReference type="SAM" id="Phobius"/>
    </source>
</evidence>
<dbReference type="InterPro" id="IPR051533">
    <property type="entry name" value="WaaL-like"/>
</dbReference>